<dbReference type="RefSeq" id="WP_189056399.1">
    <property type="nucleotide sequence ID" value="NZ_BMMK01000007.1"/>
</dbReference>
<dbReference type="Proteomes" id="UP000637578">
    <property type="component" value="Unassembled WGS sequence"/>
</dbReference>
<keyword evidence="1" id="KW-0812">Transmembrane</keyword>
<proteinExistence type="predicted"/>
<gene>
    <name evidence="2" type="ORF">GCM10012275_20970</name>
</gene>
<feature type="transmembrane region" description="Helical" evidence="1">
    <location>
        <begin position="46"/>
        <end position="66"/>
    </location>
</feature>
<name>A0A8J3FTW0_9PSEU</name>
<sequence length="79" mass="9092">MAWNTGLHWQEGPNRRLFRAEVVAGLLVLGFFVGYCVVAWQRGEPAFPILLVFTLALALTLGAGLWHRHRDPRRSVHWR</sequence>
<keyword evidence="1" id="KW-1133">Transmembrane helix</keyword>
<evidence type="ECO:0000313" key="2">
    <source>
        <dbReference type="EMBL" id="GGM49870.1"/>
    </source>
</evidence>
<dbReference type="EMBL" id="BMMK01000007">
    <property type="protein sequence ID" value="GGM49870.1"/>
    <property type="molecule type" value="Genomic_DNA"/>
</dbReference>
<reference evidence="2" key="2">
    <citation type="submission" date="2020-09" db="EMBL/GenBank/DDBJ databases">
        <authorList>
            <person name="Sun Q."/>
            <person name="Zhou Y."/>
        </authorList>
    </citation>
    <scope>NUCLEOTIDE SEQUENCE</scope>
    <source>
        <strain evidence="2">CGMCC 4.5737</strain>
    </source>
</reference>
<reference evidence="2" key="1">
    <citation type="journal article" date="2014" name="Int. J. Syst. Evol. Microbiol.">
        <title>Complete genome sequence of Corynebacterium casei LMG S-19264T (=DSM 44701T), isolated from a smear-ripened cheese.</title>
        <authorList>
            <consortium name="US DOE Joint Genome Institute (JGI-PGF)"/>
            <person name="Walter F."/>
            <person name="Albersmeier A."/>
            <person name="Kalinowski J."/>
            <person name="Ruckert C."/>
        </authorList>
    </citation>
    <scope>NUCLEOTIDE SEQUENCE</scope>
    <source>
        <strain evidence="2">CGMCC 4.5737</strain>
    </source>
</reference>
<evidence type="ECO:0000313" key="3">
    <source>
        <dbReference type="Proteomes" id="UP000637578"/>
    </source>
</evidence>
<organism evidence="2 3">
    <name type="scientific">Longimycelium tulufanense</name>
    <dbReference type="NCBI Taxonomy" id="907463"/>
    <lineage>
        <taxon>Bacteria</taxon>
        <taxon>Bacillati</taxon>
        <taxon>Actinomycetota</taxon>
        <taxon>Actinomycetes</taxon>
        <taxon>Pseudonocardiales</taxon>
        <taxon>Pseudonocardiaceae</taxon>
        <taxon>Longimycelium</taxon>
    </lineage>
</organism>
<dbReference type="AlphaFoldDB" id="A0A8J3FTW0"/>
<evidence type="ECO:0000256" key="1">
    <source>
        <dbReference type="SAM" id="Phobius"/>
    </source>
</evidence>
<protein>
    <submittedName>
        <fullName evidence="2">Uncharacterized protein</fullName>
    </submittedName>
</protein>
<keyword evidence="3" id="KW-1185">Reference proteome</keyword>
<feature type="transmembrane region" description="Helical" evidence="1">
    <location>
        <begin position="20"/>
        <end position="40"/>
    </location>
</feature>
<keyword evidence="1" id="KW-0472">Membrane</keyword>
<comment type="caution">
    <text evidence="2">The sequence shown here is derived from an EMBL/GenBank/DDBJ whole genome shotgun (WGS) entry which is preliminary data.</text>
</comment>
<accession>A0A8J3FTW0</accession>